<dbReference type="InterPro" id="IPR006150">
    <property type="entry name" value="Cys_repeat_1"/>
</dbReference>
<feature type="disulfide bond" evidence="5">
    <location>
        <begin position="184"/>
        <end position="191"/>
    </location>
</feature>
<evidence type="ECO:0000256" key="4">
    <source>
        <dbReference type="ARBA" id="ARBA00023157"/>
    </source>
</evidence>
<feature type="disulfide bond" evidence="5">
    <location>
        <begin position="826"/>
        <end position="846"/>
    </location>
</feature>
<dbReference type="InterPro" id="IPR008197">
    <property type="entry name" value="WAP_dom"/>
</dbReference>
<dbReference type="Pfam" id="PF00086">
    <property type="entry name" value="Thyroglobulin_1"/>
    <property type="match status" value="6"/>
</dbReference>
<dbReference type="PROSITE" id="PS51162">
    <property type="entry name" value="THYROGLOBULIN_1_2"/>
    <property type="match status" value="6"/>
</dbReference>
<dbReference type="InterPro" id="IPR051950">
    <property type="entry name" value="Dev_reg/Prot_inhib"/>
</dbReference>
<dbReference type="InterPro" id="IPR036645">
    <property type="entry name" value="Elafin-like_sf"/>
</dbReference>
<evidence type="ECO:0000313" key="10">
    <source>
        <dbReference type="RefSeq" id="XP_011504667.1"/>
    </source>
</evidence>
<evidence type="ECO:0000256" key="2">
    <source>
        <dbReference type="ARBA" id="ARBA00022525"/>
    </source>
</evidence>
<dbReference type="SUPFAM" id="SSF57362">
    <property type="entry name" value="BPTI-like"/>
    <property type="match status" value="1"/>
</dbReference>
<dbReference type="Gene3D" id="4.10.800.10">
    <property type="entry name" value="Thyroglobulin type-1"/>
    <property type="match status" value="6"/>
</dbReference>
<evidence type="ECO:0000259" key="6">
    <source>
        <dbReference type="PROSITE" id="PS51162"/>
    </source>
</evidence>
<feature type="domain" description="Thyroglobulin type-1" evidence="6">
    <location>
        <begin position="537"/>
        <end position="605"/>
    </location>
</feature>
<keyword evidence="2" id="KW-0964">Secreted</keyword>
<evidence type="ECO:0000313" key="9">
    <source>
        <dbReference type="Proteomes" id="UP000695007"/>
    </source>
</evidence>
<feature type="domain" description="Thyroglobulin type-1" evidence="6">
    <location>
        <begin position="891"/>
        <end position="946"/>
    </location>
</feature>
<feature type="disulfide bond" evidence="5">
    <location>
        <begin position="399"/>
        <end position="419"/>
    </location>
</feature>
<gene>
    <name evidence="10" type="primary">LOC105367598</name>
</gene>
<dbReference type="SMART" id="SM00217">
    <property type="entry name" value="WAP"/>
    <property type="match status" value="1"/>
</dbReference>
<feature type="disulfide bond" evidence="5">
    <location>
        <begin position="193"/>
        <end position="213"/>
    </location>
</feature>
<feature type="domain" description="Antistasin-like" evidence="7">
    <location>
        <begin position="611"/>
        <end position="637"/>
    </location>
</feature>
<feature type="disulfide bond" evidence="5">
    <location>
        <begin position="817"/>
        <end position="824"/>
    </location>
</feature>
<keyword evidence="4 5" id="KW-1015">Disulfide bond</keyword>
<dbReference type="Pfam" id="PF02822">
    <property type="entry name" value="Antistasin"/>
    <property type="match status" value="3"/>
</dbReference>
<evidence type="ECO:0000256" key="3">
    <source>
        <dbReference type="ARBA" id="ARBA00022737"/>
    </source>
</evidence>
<dbReference type="GO" id="GO:0007160">
    <property type="term" value="P:cell-matrix adhesion"/>
    <property type="evidence" value="ECO:0007669"/>
    <property type="project" value="TreeGrafter"/>
</dbReference>
<dbReference type="Gene3D" id="2.10.22.10">
    <property type="entry name" value="Antistasin, domain 1"/>
    <property type="match status" value="3"/>
</dbReference>
<dbReference type="AlphaFoldDB" id="A0AAJ6YUM4"/>
<name>A0AAJ6YUM4_9HYME</name>
<dbReference type="PROSITE" id="PS51252">
    <property type="entry name" value="ANTISTASIN"/>
    <property type="match status" value="1"/>
</dbReference>
<evidence type="ECO:0000256" key="5">
    <source>
        <dbReference type="PROSITE-ProRule" id="PRU00500"/>
    </source>
</evidence>
<dbReference type="SMART" id="SM00211">
    <property type="entry name" value="TY"/>
    <property type="match status" value="6"/>
</dbReference>
<dbReference type="Gene3D" id="4.10.75.10">
    <property type="entry name" value="Elafin-like"/>
    <property type="match status" value="1"/>
</dbReference>
<dbReference type="Pfam" id="PF00095">
    <property type="entry name" value="WAP"/>
    <property type="match status" value="2"/>
</dbReference>
<dbReference type="CDD" id="cd00191">
    <property type="entry name" value="TY"/>
    <property type="match status" value="2"/>
</dbReference>
<proteinExistence type="predicted"/>
<dbReference type="GO" id="GO:0004867">
    <property type="term" value="F:serine-type endopeptidase inhibitor activity"/>
    <property type="evidence" value="ECO:0007669"/>
    <property type="project" value="InterPro"/>
</dbReference>
<dbReference type="GeneID" id="105367598"/>
<dbReference type="SUPFAM" id="SSF57262">
    <property type="entry name" value="Leech antihemostatic proteins"/>
    <property type="match status" value="2"/>
</dbReference>
<evidence type="ECO:0000256" key="1">
    <source>
        <dbReference type="ARBA" id="ARBA00004613"/>
    </source>
</evidence>
<feature type="domain" description="WAP" evidence="8">
    <location>
        <begin position="489"/>
        <end position="535"/>
    </location>
</feature>
<accession>A0AAJ6YUM4</accession>
<dbReference type="RefSeq" id="XP_011504667.1">
    <property type="nucleotide sequence ID" value="XM_011506365.1"/>
</dbReference>
<dbReference type="PROSITE" id="PS00484">
    <property type="entry name" value="THYROGLOBULIN_1_1"/>
    <property type="match status" value="1"/>
</dbReference>
<dbReference type="InterPro" id="IPR000716">
    <property type="entry name" value="Thyroglobulin_1"/>
</dbReference>
<protein>
    <submittedName>
        <fullName evidence="10">Thyroglobulin</fullName>
    </submittedName>
</protein>
<feature type="domain" description="Thyroglobulin type-1" evidence="6">
    <location>
        <begin position="352"/>
        <end position="419"/>
    </location>
</feature>
<feature type="domain" description="Thyroglobulin type-1" evidence="6">
    <location>
        <begin position="145"/>
        <end position="213"/>
    </location>
</feature>
<dbReference type="KEGG" id="csol:105367598"/>
<keyword evidence="9" id="KW-1185">Reference proteome</keyword>
<dbReference type="GO" id="GO:0005615">
    <property type="term" value="C:extracellular space"/>
    <property type="evidence" value="ECO:0007669"/>
    <property type="project" value="TreeGrafter"/>
</dbReference>
<dbReference type="SMART" id="SM00289">
    <property type="entry name" value="WR1"/>
    <property type="match status" value="2"/>
</dbReference>
<feature type="domain" description="WAP" evidence="8">
    <location>
        <begin position="7"/>
        <end position="56"/>
    </location>
</feature>
<reference evidence="10" key="1">
    <citation type="submission" date="2025-08" db="UniProtKB">
        <authorList>
            <consortium name="RefSeq"/>
        </authorList>
    </citation>
    <scope>IDENTIFICATION</scope>
</reference>
<keyword evidence="3" id="KW-0677">Repeat</keyword>
<dbReference type="GO" id="GO:0005604">
    <property type="term" value="C:basement membrane"/>
    <property type="evidence" value="ECO:0007669"/>
    <property type="project" value="TreeGrafter"/>
</dbReference>
<dbReference type="PROSITE" id="PS51390">
    <property type="entry name" value="WAP"/>
    <property type="match status" value="2"/>
</dbReference>
<dbReference type="InterPro" id="IPR036880">
    <property type="entry name" value="Kunitz_BPTI_sf"/>
</dbReference>
<dbReference type="InterPro" id="IPR036857">
    <property type="entry name" value="Thyroglobulin_1_sf"/>
</dbReference>
<dbReference type="SUPFAM" id="SSF57610">
    <property type="entry name" value="Thyroglobulin type-1 domain"/>
    <property type="match status" value="6"/>
</dbReference>
<dbReference type="Proteomes" id="UP000695007">
    <property type="component" value="Unplaced"/>
</dbReference>
<dbReference type="Pfam" id="PF14625">
    <property type="entry name" value="Lustrin_cystein"/>
    <property type="match status" value="2"/>
</dbReference>
<comment type="caution">
    <text evidence="5">Lacks conserved residue(s) required for the propagation of feature annotation.</text>
</comment>
<feature type="domain" description="Thyroglobulin type-1" evidence="6">
    <location>
        <begin position="57"/>
        <end position="126"/>
    </location>
</feature>
<feature type="domain" description="Thyroglobulin type-1" evidence="6">
    <location>
        <begin position="779"/>
        <end position="846"/>
    </location>
</feature>
<organism evidence="9 10">
    <name type="scientific">Ceratosolen solmsi marchali</name>
    <dbReference type="NCBI Taxonomy" id="326594"/>
    <lineage>
        <taxon>Eukaryota</taxon>
        <taxon>Metazoa</taxon>
        <taxon>Ecdysozoa</taxon>
        <taxon>Arthropoda</taxon>
        <taxon>Hexapoda</taxon>
        <taxon>Insecta</taxon>
        <taxon>Pterygota</taxon>
        <taxon>Neoptera</taxon>
        <taxon>Endopterygota</taxon>
        <taxon>Hymenoptera</taxon>
        <taxon>Apocrita</taxon>
        <taxon>Proctotrupomorpha</taxon>
        <taxon>Chalcidoidea</taxon>
        <taxon>Agaonidae</taxon>
        <taxon>Agaoninae</taxon>
        <taxon>Ceratosolen</taxon>
    </lineage>
</organism>
<dbReference type="InterPro" id="IPR028150">
    <property type="entry name" value="Lustrin_cystein"/>
</dbReference>
<dbReference type="InterPro" id="IPR004094">
    <property type="entry name" value="Antistasin-like"/>
</dbReference>
<evidence type="ECO:0000259" key="8">
    <source>
        <dbReference type="PROSITE" id="PS51390"/>
    </source>
</evidence>
<comment type="subcellular location">
    <subcellularLocation>
        <location evidence="1">Secreted</location>
    </subcellularLocation>
</comment>
<sequence>MAVENRIVKSVGRCPTYGQQNICPARSVTCNLDNMCQAPLERCCTTACGMRCVTGELTDCEQLDLAALRHSRANGLSQFAPRCNNITGEFDRVQCGPIADPVCWCVEEFGGEIAGTRASERRFVDCDHPRICPAHICRMLCPFGFEHCLKKPSAHVRLLLVVTRAGFWIAVKFRKYGEYESRQCSRNGLVCWCVDLLGKKLNNSMGPANKVDCKPLTVIKARSLSAINSSCKFQQCAQVCQYGFKVEASGCSTCECDDPCQGYSCPADEECVLRLENNCSDFLCPMKPECRSKQILKNPCIIGSPLNDSEGNVVICSNNMTCPQNHTCTSAVKANKSICCSIITPFSKPFTSELCEYLRDFRERMEGTRKGMNLAIPAPQCDDNGGFRALQCHDNNCTCVDEYGVPLKFDVHSKGKIHCTTVRNLLNHCELFKCNLTCHYGYQLDAIGCRECRCQDPCQNVICNLGEVCNLVNVNCGLEQYCPSVPACLAIRPGQCPYLIPSSSSCEVLCNNDQEGPTGDKCCSTGCGTQCISPVMATACQHAKAAAEHRARESGEPARRSYIPRCNTAGQFEPVQCQELVCWCVDKEGREVAGTRRPHGQAPECGAPQRCPYVDCHLECPDGLELDLDAGCPTCACRNPCKAITCRGENEACRMVEVACSVPPCPPVPMCLPKKDNPCPHGSPLILEDGPATCGPHGQNCPSTHKCELSPLDEYAVCCPKPREVCFEVPHKVACSLNSTSDRWYFDTELNGCKKKEDCWIGYNDFSSKYVCDTVCRVLSQCEKLRERNLKSTEKYKQPSFLPRCHPNTGAWEPVQCHEYLKICWCVNKKGEPIKGSFTCHNEPKCNFRQARRGRDEMVSATEIDTRIKAYMSGAYTGLSTDGKSLNNVFGSRCQSMTKRSFVPAICDKYGHFEPTQCAAETCWCVDEAGNQLVGSELFLKGTNICREYCYKIIIHYFVL</sequence>
<dbReference type="PANTHER" id="PTHR12352:SF31">
    <property type="entry name" value="PAPILIN-LIKE PROTEIN"/>
    <property type="match status" value="1"/>
</dbReference>
<dbReference type="PANTHER" id="PTHR12352">
    <property type="entry name" value="SECRETED MODULAR CALCIUM-BINDING PROTEIN"/>
    <property type="match status" value="1"/>
</dbReference>
<evidence type="ECO:0000259" key="7">
    <source>
        <dbReference type="PROSITE" id="PS51252"/>
    </source>
</evidence>
<dbReference type="InterPro" id="IPR011061">
    <property type="entry name" value="Hirudin/antistatin"/>
</dbReference>